<organism evidence="1">
    <name type="scientific">Bionectria ochroleuca</name>
    <name type="common">Gliocladium roseum</name>
    <dbReference type="NCBI Taxonomy" id="29856"/>
    <lineage>
        <taxon>Eukaryota</taxon>
        <taxon>Fungi</taxon>
        <taxon>Dikarya</taxon>
        <taxon>Ascomycota</taxon>
        <taxon>Pezizomycotina</taxon>
        <taxon>Sordariomycetes</taxon>
        <taxon>Hypocreomycetidae</taxon>
        <taxon>Hypocreales</taxon>
        <taxon>Bionectriaceae</taxon>
        <taxon>Clonostachys</taxon>
    </lineage>
</organism>
<dbReference type="EMBL" id="CDPU01000049">
    <property type="protein sequence ID" value="CEO55202.1"/>
    <property type="molecule type" value="Genomic_DNA"/>
</dbReference>
<evidence type="ECO:0000313" key="1">
    <source>
        <dbReference type="EMBL" id="CEO55202.1"/>
    </source>
</evidence>
<dbReference type="AlphaFoldDB" id="A0A0B7KIA8"/>
<gene>
    <name evidence="1" type="ORF">BN869_000011260_1</name>
</gene>
<protein>
    <submittedName>
        <fullName evidence="1">Uncharacterized protein</fullName>
    </submittedName>
</protein>
<reference evidence="1" key="1">
    <citation type="submission" date="2015-01" db="EMBL/GenBank/DDBJ databases">
        <authorList>
            <person name="Durling Mikael"/>
        </authorList>
    </citation>
    <scope>NUCLEOTIDE SEQUENCE</scope>
</reference>
<feature type="non-terminal residue" evidence="1">
    <location>
        <position position="35"/>
    </location>
</feature>
<accession>A0A0B7KIA8</accession>
<name>A0A0B7KIA8_BIOOC</name>
<proteinExistence type="predicted"/>
<sequence length="35" mass="3901">MKDSYRKVISCLVVLPTVSGSAKRIETIRTHQILG</sequence>